<feature type="compositionally biased region" description="Basic and acidic residues" evidence="1">
    <location>
        <begin position="36"/>
        <end position="53"/>
    </location>
</feature>
<evidence type="ECO:0000256" key="1">
    <source>
        <dbReference type="SAM" id="MobiDB-lite"/>
    </source>
</evidence>
<accession>A0ABY9RP96</accession>
<protein>
    <submittedName>
        <fullName evidence="2">Uncharacterized protein</fullName>
    </submittedName>
</protein>
<dbReference type="Proteomes" id="UP001250858">
    <property type="component" value="Chromosome"/>
</dbReference>
<evidence type="ECO:0000313" key="2">
    <source>
        <dbReference type="EMBL" id="WMX44019.1"/>
    </source>
</evidence>
<keyword evidence="3" id="KW-1185">Reference proteome</keyword>
<dbReference type="RefSeq" id="WP_309547815.1">
    <property type="nucleotide sequence ID" value="NZ_CP133762.1"/>
</dbReference>
<name>A0ABY9RP96_9ACTN</name>
<gene>
    <name evidence="2" type="ORF">RGF97_02900</name>
</gene>
<evidence type="ECO:0000313" key="3">
    <source>
        <dbReference type="Proteomes" id="UP001250858"/>
    </source>
</evidence>
<reference evidence="2 3" key="1">
    <citation type="submission" date="2023-09" db="EMBL/GenBank/DDBJ databases">
        <title>Complete genome of Streptomyces roseicoloratus T14.</title>
        <authorList>
            <person name="Bashizi T."/>
            <person name="Kim M.-J."/>
            <person name="Lee G."/>
            <person name="Tagele S.B."/>
            <person name="Shin J.-H."/>
        </authorList>
    </citation>
    <scope>NUCLEOTIDE SEQUENCE [LARGE SCALE GENOMIC DNA]</scope>
    <source>
        <strain evidence="2 3">T14</strain>
    </source>
</reference>
<sequence length="53" mass="5943">MNTWSDTPPADEVMTTRDTSLCTCRPARTAPDDASPDERNGRDPERHIIRGDD</sequence>
<dbReference type="EMBL" id="CP133762">
    <property type="protein sequence ID" value="WMX44019.1"/>
    <property type="molecule type" value="Genomic_DNA"/>
</dbReference>
<feature type="region of interest" description="Disordered" evidence="1">
    <location>
        <begin position="1"/>
        <end position="53"/>
    </location>
</feature>
<organism evidence="2 3">
    <name type="scientific">Streptomyces roseicoloratus</name>
    <dbReference type="NCBI Taxonomy" id="2508722"/>
    <lineage>
        <taxon>Bacteria</taxon>
        <taxon>Bacillati</taxon>
        <taxon>Actinomycetota</taxon>
        <taxon>Actinomycetes</taxon>
        <taxon>Kitasatosporales</taxon>
        <taxon>Streptomycetaceae</taxon>
        <taxon>Streptomyces</taxon>
    </lineage>
</organism>
<proteinExistence type="predicted"/>